<evidence type="ECO:0000313" key="2">
    <source>
        <dbReference type="EMBL" id="TCC54945.1"/>
    </source>
</evidence>
<organism evidence="2 3">
    <name type="scientific">Kribbella pittospori</name>
    <dbReference type="NCBI Taxonomy" id="722689"/>
    <lineage>
        <taxon>Bacteria</taxon>
        <taxon>Bacillati</taxon>
        <taxon>Actinomycetota</taxon>
        <taxon>Actinomycetes</taxon>
        <taxon>Propionibacteriales</taxon>
        <taxon>Kribbellaceae</taxon>
        <taxon>Kribbella</taxon>
    </lineage>
</organism>
<evidence type="ECO:0000256" key="1">
    <source>
        <dbReference type="SAM" id="MobiDB-lite"/>
    </source>
</evidence>
<proteinExistence type="predicted"/>
<dbReference type="RefSeq" id="WP_131364699.1">
    <property type="nucleotide sequence ID" value="NZ_SJKB01000017.1"/>
</dbReference>
<sequence length="201" mass="21742">MATYRRLWLASCLLCAAPGVVYGAILIPVELLIPLVLLAATACVTLPIDREIRDSGLEPRRAGHWLRVATVACGTWLAVLGLGQILNVAFFLLVLAFWATSPGALRWYGERFRPAVVGDDEYTMSTAQLCRQWQASYAALQQAGTPSVHLQIAAARQRCLDELERRDPGGFSAWLASAASAGGNPRGFIEDEASDSRGPDT</sequence>
<feature type="region of interest" description="Disordered" evidence="1">
    <location>
        <begin position="179"/>
        <end position="201"/>
    </location>
</feature>
<keyword evidence="3" id="KW-1185">Reference proteome</keyword>
<dbReference type="EMBL" id="SJKB01000017">
    <property type="protein sequence ID" value="TCC54945.1"/>
    <property type="molecule type" value="Genomic_DNA"/>
</dbReference>
<dbReference type="OrthoDB" id="3827100at2"/>
<dbReference type="AlphaFoldDB" id="A0A4R0KH78"/>
<gene>
    <name evidence="2" type="ORF">E0H73_37745</name>
</gene>
<reference evidence="2 3" key="1">
    <citation type="submission" date="2019-02" db="EMBL/GenBank/DDBJ databases">
        <title>Kribbella capetownensis sp. nov. and Kribbella speibonae sp. nov., isolated from soil.</title>
        <authorList>
            <person name="Curtis S.M."/>
            <person name="Norton I."/>
            <person name="Everest G.J."/>
            <person name="Meyers P.R."/>
        </authorList>
    </citation>
    <scope>NUCLEOTIDE SEQUENCE [LARGE SCALE GENOMIC DNA]</scope>
    <source>
        <strain evidence="2 3">NRRL B-24813</strain>
    </source>
</reference>
<protein>
    <submittedName>
        <fullName evidence="2">Uncharacterized protein</fullName>
    </submittedName>
</protein>
<accession>A0A4R0KH78</accession>
<evidence type="ECO:0000313" key="3">
    <source>
        <dbReference type="Proteomes" id="UP000291144"/>
    </source>
</evidence>
<comment type="caution">
    <text evidence="2">The sequence shown here is derived from an EMBL/GenBank/DDBJ whole genome shotgun (WGS) entry which is preliminary data.</text>
</comment>
<dbReference type="Proteomes" id="UP000291144">
    <property type="component" value="Unassembled WGS sequence"/>
</dbReference>
<name>A0A4R0KH78_9ACTN</name>